<organism evidence="6 7">
    <name type="scientific">Aminipila terrae</name>
    <dbReference type="NCBI Taxonomy" id="2697030"/>
    <lineage>
        <taxon>Bacteria</taxon>
        <taxon>Bacillati</taxon>
        <taxon>Bacillota</taxon>
        <taxon>Clostridia</taxon>
        <taxon>Peptostreptococcales</taxon>
        <taxon>Anaerovoracaceae</taxon>
        <taxon>Aminipila</taxon>
    </lineage>
</organism>
<keyword evidence="3 5" id="KW-1133">Transmembrane helix</keyword>
<keyword evidence="2 5" id="KW-0812">Transmembrane</keyword>
<keyword evidence="7" id="KW-1185">Reference proteome</keyword>
<name>A0A6P1MHI6_9FIRM</name>
<evidence type="ECO:0000256" key="2">
    <source>
        <dbReference type="ARBA" id="ARBA00022692"/>
    </source>
</evidence>
<dbReference type="InterPro" id="IPR003810">
    <property type="entry name" value="Mntp/YtaF"/>
</dbReference>
<dbReference type="Pfam" id="PF02659">
    <property type="entry name" value="Mntp"/>
    <property type="match status" value="1"/>
</dbReference>
<dbReference type="RefSeq" id="WP_162363287.1">
    <property type="nucleotide sequence ID" value="NZ_CP047591.1"/>
</dbReference>
<dbReference type="PANTHER" id="PTHR35529">
    <property type="entry name" value="MANGANESE EFFLUX PUMP MNTP-RELATED"/>
    <property type="match status" value="1"/>
</dbReference>
<evidence type="ECO:0000256" key="4">
    <source>
        <dbReference type="ARBA" id="ARBA00023136"/>
    </source>
</evidence>
<evidence type="ECO:0000256" key="1">
    <source>
        <dbReference type="ARBA" id="ARBA00022475"/>
    </source>
</evidence>
<keyword evidence="4 5" id="KW-0472">Membrane</keyword>
<protein>
    <recommendedName>
        <fullName evidence="8">Sporulation membrane protein YtaF</fullName>
    </recommendedName>
</protein>
<dbReference type="EMBL" id="CP047591">
    <property type="protein sequence ID" value="QHI73522.1"/>
    <property type="molecule type" value="Genomic_DNA"/>
</dbReference>
<dbReference type="PANTHER" id="PTHR35529:SF2">
    <property type="entry name" value="SPORULATION PROTEIN YTAF-RELATED"/>
    <property type="match status" value="1"/>
</dbReference>
<sequence length="207" mass="22619">MYAFLLVLSLNIDSFSIGLNYGLRKIKISFLALITIVAMSLGILSISYSIGYIIFSFISIFVSKMISSLLLISLGCVLLIQTLINIHYPVENEALTIKKIKIKPLNIIVNIVREPSNGDMDHSGTINMKEAVYIGFALSMDSFAVGLSLAAFQINLTWFLLLTAIVNIILLMSGELIGKLVGSIVSGDKLKLVASIIIIFLGFTKLL</sequence>
<accession>A0A6P1MHI6</accession>
<dbReference type="AlphaFoldDB" id="A0A6P1MHI6"/>
<feature type="transmembrane region" description="Helical" evidence="5">
    <location>
        <begin position="30"/>
        <end position="62"/>
    </location>
</feature>
<evidence type="ECO:0000313" key="6">
    <source>
        <dbReference type="EMBL" id="QHI73522.1"/>
    </source>
</evidence>
<evidence type="ECO:0000313" key="7">
    <source>
        <dbReference type="Proteomes" id="UP000463883"/>
    </source>
</evidence>
<feature type="transmembrane region" description="Helical" evidence="5">
    <location>
        <begin position="159"/>
        <end position="178"/>
    </location>
</feature>
<evidence type="ECO:0008006" key="8">
    <source>
        <dbReference type="Google" id="ProtNLM"/>
    </source>
</evidence>
<reference evidence="6 7" key="1">
    <citation type="submission" date="2020-01" db="EMBL/GenBank/DDBJ databases">
        <title>Genomic analysis of Aminipila sp. CBA3637.</title>
        <authorList>
            <person name="Kim Y.B."/>
            <person name="Roh S.W."/>
        </authorList>
    </citation>
    <scope>NUCLEOTIDE SEQUENCE [LARGE SCALE GENOMIC DNA]</scope>
    <source>
        <strain evidence="6 7">CBA3637</strain>
    </source>
</reference>
<evidence type="ECO:0000256" key="5">
    <source>
        <dbReference type="SAM" id="Phobius"/>
    </source>
</evidence>
<feature type="transmembrane region" description="Helical" evidence="5">
    <location>
        <begin position="131"/>
        <end position="152"/>
    </location>
</feature>
<keyword evidence="1" id="KW-1003">Cell membrane</keyword>
<evidence type="ECO:0000256" key="3">
    <source>
        <dbReference type="ARBA" id="ARBA00022989"/>
    </source>
</evidence>
<dbReference type="Proteomes" id="UP000463883">
    <property type="component" value="Chromosome"/>
</dbReference>
<gene>
    <name evidence="6" type="ORF">Ami3637_15070</name>
</gene>
<proteinExistence type="predicted"/>
<dbReference type="KEGG" id="amic:Ami3637_15070"/>